<proteinExistence type="predicted"/>
<organism evidence="1 2">
    <name type="scientific">Bacteroides stercoris</name>
    <dbReference type="NCBI Taxonomy" id="46506"/>
    <lineage>
        <taxon>Bacteria</taxon>
        <taxon>Pseudomonadati</taxon>
        <taxon>Bacteroidota</taxon>
        <taxon>Bacteroidia</taxon>
        <taxon>Bacteroidales</taxon>
        <taxon>Bacteroidaceae</taxon>
        <taxon>Bacteroides</taxon>
    </lineage>
</organism>
<protein>
    <submittedName>
        <fullName evidence="1">Uncharacterized protein</fullName>
    </submittedName>
</protein>
<dbReference type="EMBL" id="WCLP01000118">
    <property type="protein sequence ID" value="KAB5276696.1"/>
    <property type="molecule type" value="Genomic_DNA"/>
</dbReference>
<sequence length="118" mass="13405">MDWHNEYNGKNSNDLERMPESWQAVAEEIPESKQMTKVRNIHVKNVQASLSPGYPLPSRAFDLVAFPEKPIEDVCFTHCTITAKEFGRIEAVQNLCFESCILSIETGNTVANNTFDNR</sequence>
<name>A0A7J5KXF2_BACSE</name>
<comment type="caution">
    <text evidence="1">The sequence shown here is derived from an EMBL/GenBank/DDBJ whole genome shotgun (WGS) entry which is preliminary data.</text>
</comment>
<accession>A0A7J5KXF2</accession>
<dbReference type="Gene3D" id="2.160.20.10">
    <property type="entry name" value="Single-stranded right-handed beta-helix, Pectin lyase-like"/>
    <property type="match status" value="1"/>
</dbReference>
<evidence type="ECO:0000313" key="1">
    <source>
        <dbReference type="EMBL" id="KAB5276696.1"/>
    </source>
</evidence>
<gene>
    <name evidence="1" type="ORF">F9962_19100</name>
</gene>
<dbReference type="Proteomes" id="UP000440773">
    <property type="component" value="Unassembled WGS sequence"/>
</dbReference>
<evidence type="ECO:0000313" key="2">
    <source>
        <dbReference type="Proteomes" id="UP000440773"/>
    </source>
</evidence>
<reference evidence="1 2" key="1">
    <citation type="journal article" date="2019" name="Nat. Med.">
        <title>A library of human gut bacterial isolates paired with longitudinal multiomics data enables mechanistic microbiome research.</title>
        <authorList>
            <person name="Poyet M."/>
            <person name="Groussin M."/>
            <person name="Gibbons S.M."/>
            <person name="Avila-Pacheco J."/>
            <person name="Jiang X."/>
            <person name="Kearney S.M."/>
            <person name="Perrotta A.R."/>
            <person name="Berdy B."/>
            <person name="Zhao S."/>
            <person name="Lieberman T.D."/>
            <person name="Swanson P.K."/>
            <person name="Smith M."/>
            <person name="Roesemann S."/>
            <person name="Alexander J.E."/>
            <person name="Rich S.A."/>
            <person name="Livny J."/>
            <person name="Vlamakis H."/>
            <person name="Clish C."/>
            <person name="Bullock K."/>
            <person name="Deik A."/>
            <person name="Scott J."/>
            <person name="Pierce K.A."/>
            <person name="Xavier R.J."/>
            <person name="Alm E.J."/>
        </authorList>
    </citation>
    <scope>NUCLEOTIDE SEQUENCE [LARGE SCALE GENOMIC DNA]</scope>
    <source>
        <strain evidence="1 2">BIOML-A17</strain>
    </source>
</reference>
<dbReference type="AlphaFoldDB" id="A0A7J5KXF2"/>
<dbReference type="InterPro" id="IPR012334">
    <property type="entry name" value="Pectin_lyas_fold"/>
</dbReference>